<organism evidence="1 2">
    <name type="scientific">Suillus placidus</name>
    <dbReference type="NCBI Taxonomy" id="48579"/>
    <lineage>
        <taxon>Eukaryota</taxon>
        <taxon>Fungi</taxon>
        <taxon>Dikarya</taxon>
        <taxon>Basidiomycota</taxon>
        <taxon>Agaricomycotina</taxon>
        <taxon>Agaricomycetes</taxon>
        <taxon>Agaricomycetidae</taxon>
        <taxon>Boletales</taxon>
        <taxon>Suillineae</taxon>
        <taxon>Suillaceae</taxon>
        <taxon>Suillus</taxon>
    </lineage>
</organism>
<protein>
    <submittedName>
        <fullName evidence="1">Uncharacterized protein</fullName>
    </submittedName>
</protein>
<sequence length="177" mass="19980">MFECLLQRFTTSSPARPQASVTLPPRPAHGLSRRIDSLVEVDHSLAAHHASAQSTITALQDRFPEIVRGMSSTKLSTSRRHSVLTYARVNEVMINRNEQMRFRYNVPLRGPLRKCRNSTLTATHKETSLDMDCLVINGYNVLEGFSSYFVIVAVLGTKTFNGRIMMCESPFDFQCPK</sequence>
<evidence type="ECO:0000313" key="1">
    <source>
        <dbReference type="EMBL" id="KAG1779905.1"/>
    </source>
</evidence>
<name>A0A9P6ZZX3_9AGAM</name>
<proteinExistence type="predicted"/>
<accession>A0A9P6ZZX3</accession>
<comment type="caution">
    <text evidence="1">The sequence shown here is derived from an EMBL/GenBank/DDBJ whole genome shotgun (WGS) entry which is preliminary data.</text>
</comment>
<dbReference type="AlphaFoldDB" id="A0A9P6ZZX3"/>
<evidence type="ECO:0000313" key="2">
    <source>
        <dbReference type="Proteomes" id="UP000714275"/>
    </source>
</evidence>
<reference evidence="1" key="1">
    <citation type="journal article" date="2020" name="New Phytol.">
        <title>Comparative genomics reveals dynamic genome evolution in host specialist ectomycorrhizal fungi.</title>
        <authorList>
            <person name="Lofgren L.A."/>
            <person name="Nguyen N.H."/>
            <person name="Vilgalys R."/>
            <person name="Ruytinx J."/>
            <person name="Liao H.L."/>
            <person name="Branco S."/>
            <person name="Kuo A."/>
            <person name="LaButti K."/>
            <person name="Lipzen A."/>
            <person name="Andreopoulos W."/>
            <person name="Pangilinan J."/>
            <person name="Riley R."/>
            <person name="Hundley H."/>
            <person name="Na H."/>
            <person name="Barry K."/>
            <person name="Grigoriev I.V."/>
            <person name="Stajich J.E."/>
            <person name="Kennedy P.G."/>
        </authorList>
    </citation>
    <scope>NUCLEOTIDE SEQUENCE</scope>
    <source>
        <strain evidence="1">DOB743</strain>
    </source>
</reference>
<gene>
    <name evidence="1" type="ORF">EV702DRAFT_1043293</name>
</gene>
<dbReference type="Proteomes" id="UP000714275">
    <property type="component" value="Unassembled WGS sequence"/>
</dbReference>
<keyword evidence="2" id="KW-1185">Reference proteome</keyword>
<dbReference type="EMBL" id="JABBWD010000010">
    <property type="protein sequence ID" value="KAG1779905.1"/>
    <property type="molecule type" value="Genomic_DNA"/>
</dbReference>